<evidence type="ECO:0000313" key="1">
    <source>
        <dbReference type="EMBL" id="KAK4442594.1"/>
    </source>
</evidence>
<dbReference type="Proteomes" id="UP001321760">
    <property type="component" value="Unassembled WGS sequence"/>
</dbReference>
<protein>
    <submittedName>
        <fullName evidence="1">Uncharacterized protein</fullName>
    </submittedName>
</protein>
<name>A0AAV9FZ37_9PEZI</name>
<gene>
    <name evidence="1" type="ORF">QBC34DRAFT_499559</name>
</gene>
<reference evidence="1" key="2">
    <citation type="submission" date="2023-05" db="EMBL/GenBank/DDBJ databases">
        <authorList>
            <consortium name="Lawrence Berkeley National Laboratory"/>
            <person name="Steindorff A."/>
            <person name="Hensen N."/>
            <person name="Bonometti L."/>
            <person name="Westerberg I."/>
            <person name="Brannstrom I.O."/>
            <person name="Guillou S."/>
            <person name="Cros-Aarteil S."/>
            <person name="Calhoun S."/>
            <person name="Haridas S."/>
            <person name="Kuo A."/>
            <person name="Mondo S."/>
            <person name="Pangilinan J."/>
            <person name="Riley R."/>
            <person name="Labutti K."/>
            <person name="Andreopoulos B."/>
            <person name="Lipzen A."/>
            <person name="Chen C."/>
            <person name="Yanf M."/>
            <person name="Daum C."/>
            <person name="Ng V."/>
            <person name="Clum A."/>
            <person name="Ohm R."/>
            <person name="Martin F."/>
            <person name="Silar P."/>
            <person name="Natvig D."/>
            <person name="Lalanne C."/>
            <person name="Gautier V."/>
            <person name="Ament-Velasquez S.L."/>
            <person name="Kruys A."/>
            <person name="Hutchinson M.I."/>
            <person name="Powell A.J."/>
            <person name="Barry K."/>
            <person name="Miller A.N."/>
            <person name="Grigoriev I.V."/>
            <person name="Debuchy R."/>
            <person name="Gladieux P."/>
            <person name="Thoren M.H."/>
            <person name="Johannesson H."/>
        </authorList>
    </citation>
    <scope>NUCLEOTIDE SEQUENCE</scope>
    <source>
        <strain evidence="1">PSN243</strain>
    </source>
</reference>
<accession>A0AAV9FZ37</accession>
<organism evidence="1 2">
    <name type="scientific">Podospora aff. communis PSN243</name>
    <dbReference type="NCBI Taxonomy" id="3040156"/>
    <lineage>
        <taxon>Eukaryota</taxon>
        <taxon>Fungi</taxon>
        <taxon>Dikarya</taxon>
        <taxon>Ascomycota</taxon>
        <taxon>Pezizomycotina</taxon>
        <taxon>Sordariomycetes</taxon>
        <taxon>Sordariomycetidae</taxon>
        <taxon>Sordariales</taxon>
        <taxon>Podosporaceae</taxon>
        <taxon>Podospora</taxon>
    </lineage>
</organism>
<dbReference type="AlphaFoldDB" id="A0AAV9FZ37"/>
<reference evidence="1" key="1">
    <citation type="journal article" date="2023" name="Mol. Phylogenet. Evol.">
        <title>Genome-scale phylogeny and comparative genomics of the fungal order Sordariales.</title>
        <authorList>
            <person name="Hensen N."/>
            <person name="Bonometti L."/>
            <person name="Westerberg I."/>
            <person name="Brannstrom I.O."/>
            <person name="Guillou S."/>
            <person name="Cros-Aarteil S."/>
            <person name="Calhoun S."/>
            <person name="Haridas S."/>
            <person name="Kuo A."/>
            <person name="Mondo S."/>
            <person name="Pangilinan J."/>
            <person name="Riley R."/>
            <person name="LaButti K."/>
            <person name="Andreopoulos B."/>
            <person name="Lipzen A."/>
            <person name="Chen C."/>
            <person name="Yan M."/>
            <person name="Daum C."/>
            <person name="Ng V."/>
            <person name="Clum A."/>
            <person name="Steindorff A."/>
            <person name="Ohm R.A."/>
            <person name="Martin F."/>
            <person name="Silar P."/>
            <person name="Natvig D.O."/>
            <person name="Lalanne C."/>
            <person name="Gautier V."/>
            <person name="Ament-Velasquez S.L."/>
            <person name="Kruys A."/>
            <person name="Hutchinson M.I."/>
            <person name="Powell A.J."/>
            <person name="Barry K."/>
            <person name="Miller A.N."/>
            <person name="Grigoriev I.V."/>
            <person name="Debuchy R."/>
            <person name="Gladieux P."/>
            <person name="Hiltunen Thoren M."/>
            <person name="Johannesson H."/>
        </authorList>
    </citation>
    <scope>NUCLEOTIDE SEQUENCE</scope>
    <source>
        <strain evidence="1">PSN243</strain>
    </source>
</reference>
<comment type="caution">
    <text evidence="1">The sequence shown here is derived from an EMBL/GenBank/DDBJ whole genome shotgun (WGS) entry which is preliminary data.</text>
</comment>
<proteinExistence type="predicted"/>
<dbReference type="EMBL" id="MU866011">
    <property type="protein sequence ID" value="KAK4442594.1"/>
    <property type="molecule type" value="Genomic_DNA"/>
</dbReference>
<keyword evidence="2" id="KW-1185">Reference proteome</keyword>
<evidence type="ECO:0000313" key="2">
    <source>
        <dbReference type="Proteomes" id="UP001321760"/>
    </source>
</evidence>
<sequence length="383" mass="43158">MCQINANEVWCEHALAGDKACPHYWHETPIITLWDETSIVVCDYWWRMRVLEKRPIEYHECIDFEVLMGMVEQSCQECDERLNPPCTTGWCGKLKEAWDNDHSKPEGQGGDWEEEGEESDCCAELKTNVFCALLSIRFVQNNKMALAVPGIFLANSGVLPAYRETLPYTNYVKWYEDVHIPDWMGAKEGAITSAWRYQSLDPTSSLPFLVAYKYPDIGAMSAPEFRAVTLSHPSLPEGGPVSKFITITATSGPHNETWRSGSTGDDRGPLLVTETIELGSSSETASFHNWYTSTYITELSLIWGWRRTSRFSVGGTRWLALHEFEEYAFEEGTTKIPGLLGKSDATKNIEKSAEKVELALWKLVRVYGDKNAAWGLPGTDGIL</sequence>